<dbReference type="EMBL" id="JACBZH010000001">
    <property type="protein sequence ID" value="NYH90179.1"/>
    <property type="molecule type" value="Genomic_DNA"/>
</dbReference>
<evidence type="ECO:0000313" key="8">
    <source>
        <dbReference type="Proteomes" id="UP000579605"/>
    </source>
</evidence>
<dbReference type="EC" id="3.4.21.-" evidence="7"/>
<protein>
    <submittedName>
        <fullName evidence="7">Putative serine protease PepD</fullName>
        <ecNumber evidence="7">3.4.21.-</ecNumber>
    </submittedName>
</protein>
<dbReference type="PANTHER" id="PTHR43343:SF3">
    <property type="entry name" value="PROTEASE DO-LIKE 8, CHLOROPLASTIC"/>
    <property type="match status" value="1"/>
</dbReference>
<evidence type="ECO:0000256" key="2">
    <source>
        <dbReference type="ARBA" id="ARBA00022670"/>
    </source>
</evidence>
<dbReference type="SUPFAM" id="SSF50494">
    <property type="entry name" value="Trypsin-like serine proteases"/>
    <property type="match status" value="1"/>
</dbReference>
<dbReference type="InterPro" id="IPR043504">
    <property type="entry name" value="Peptidase_S1_PA_chymotrypsin"/>
</dbReference>
<dbReference type="PRINTS" id="PR00834">
    <property type="entry name" value="PROTEASES2C"/>
</dbReference>
<proteinExistence type="inferred from homology"/>
<organism evidence="7 8">
    <name type="scientific">Actinopolymorpha rutila</name>
    <dbReference type="NCBI Taxonomy" id="446787"/>
    <lineage>
        <taxon>Bacteria</taxon>
        <taxon>Bacillati</taxon>
        <taxon>Actinomycetota</taxon>
        <taxon>Actinomycetes</taxon>
        <taxon>Propionibacteriales</taxon>
        <taxon>Actinopolymorphaceae</taxon>
        <taxon>Actinopolymorpha</taxon>
    </lineage>
</organism>
<evidence type="ECO:0000313" key="7">
    <source>
        <dbReference type="EMBL" id="NYH90179.1"/>
    </source>
</evidence>
<keyword evidence="5" id="KW-0472">Membrane</keyword>
<dbReference type="Pfam" id="PF13180">
    <property type="entry name" value="PDZ_2"/>
    <property type="match status" value="1"/>
</dbReference>
<sequence length="551" mass="54739">MNETTPTSGQPDRTDRTAPASPAQEPAAARPDGQPVSSTGGREDTTPLPPPYASQTQGGPPQGESQGGQPQGGNAEGTQTQGGQTQGGPSYGQSFAGHTAYGPNPYGQAYGPSAQPGSYAGSYSGGFGEPPTDQGRTTGTGSGRPRRRSAVGVAALALVAGLLGGGVGAAATDYLGHDQASSSSTALDEQSPHSQNAASAPVGSVQQVANKVLPSVVSITISTSQGTGNGSGIVLSDDGLILTNNHVAAAGSQGGQLSVTFSDGKTVKATVVGTDPTTDLAVIRADRKSGLHPAQLGRSSDLNVGQNVVAIGSPLGLSGTVTSGIVSALDRPVRSSDSGSDQSSSNTVIDAIQTDAAINPGNSGGALVNMSGQVVGINSAIATLGSSMGGQSGNIGVGFAIPIDEARPIAKELIANGRAEHAQLGVSVTATSGNTGVSSGASLQAVNAGGAASTAGLRKGDVITKVDQRQISDPDSLIAAVRSYRPGDKVTVTYVRGGKSHTADVTLGTDGGKTQQPQQNQQQDQNNQNPNDPNNGQGNDNGNGLPFPWSR</sequence>
<dbReference type="AlphaFoldDB" id="A0A852ZKX1"/>
<dbReference type="Gene3D" id="2.40.10.10">
    <property type="entry name" value="Trypsin-like serine proteases"/>
    <property type="match status" value="2"/>
</dbReference>
<feature type="compositionally biased region" description="Low complexity" evidence="4">
    <location>
        <begin position="18"/>
        <end position="31"/>
    </location>
</feature>
<feature type="compositionally biased region" description="Polar residues" evidence="4">
    <location>
        <begin position="1"/>
        <end position="11"/>
    </location>
</feature>
<feature type="region of interest" description="Disordered" evidence="4">
    <location>
        <begin position="1"/>
        <end position="147"/>
    </location>
</feature>
<dbReference type="Proteomes" id="UP000579605">
    <property type="component" value="Unassembled WGS sequence"/>
</dbReference>
<dbReference type="InterPro" id="IPR009003">
    <property type="entry name" value="Peptidase_S1_PA"/>
</dbReference>
<dbReference type="Pfam" id="PF13365">
    <property type="entry name" value="Trypsin_2"/>
    <property type="match status" value="1"/>
</dbReference>
<dbReference type="SMART" id="SM00228">
    <property type="entry name" value="PDZ"/>
    <property type="match status" value="1"/>
</dbReference>
<feature type="compositionally biased region" description="Gly residues" evidence="4">
    <location>
        <begin position="65"/>
        <end position="75"/>
    </location>
</feature>
<keyword evidence="3 7" id="KW-0378">Hydrolase</keyword>
<dbReference type="PROSITE" id="PS50106">
    <property type="entry name" value="PDZ"/>
    <property type="match status" value="1"/>
</dbReference>
<evidence type="ECO:0000259" key="6">
    <source>
        <dbReference type="PROSITE" id="PS50106"/>
    </source>
</evidence>
<keyword evidence="2 7" id="KW-0645">Protease</keyword>
<reference evidence="7 8" key="1">
    <citation type="submission" date="2020-07" db="EMBL/GenBank/DDBJ databases">
        <title>Sequencing the genomes of 1000 actinobacteria strains.</title>
        <authorList>
            <person name="Klenk H.-P."/>
        </authorList>
    </citation>
    <scope>NUCLEOTIDE SEQUENCE [LARGE SCALE GENOMIC DNA]</scope>
    <source>
        <strain evidence="7 8">DSM 18448</strain>
    </source>
</reference>
<dbReference type="RefSeq" id="WP_179787779.1">
    <property type="nucleotide sequence ID" value="NZ_BAAARR010000024.1"/>
</dbReference>
<evidence type="ECO:0000256" key="1">
    <source>
        <dbReference type="ARBA" id="ARBA00010541"/>
    </source>
</evidence>
<feature type="transmembrane region" description="Helical" evidence="5">
    <location>
        <begin position="150"/>
        <end position="171"/>
    </location>
</feature>
<accession>A0A852ZKX1</accession>
<comment type="caution">
    <text evidence="7">The sequence shown here is derived from an EMBL/GenBank/DDBJ whole genome shotgun (WGS) entry which is preliminary data.</text>
</comment>
<feature type="compositionally biased region" description="Low complexity" evidence="4">
    <location>
        <begin position="55"/>
        <end position="64"/>
    </location>
</feature>
<feature type="compositionally biased region" description="Low complexity" evidence="4">
    <location>
        <begin position="515"/>
        <end position="543"/>
    </location>
</feature>
<keyword evidence="5" id="KW-0812">Transmembrane</keyword>
<dbReference type="InterPro" id="IPR001940">
    <property type="entry name" value="Peptidase_S1C"/>
</dbReference>
<evidence type="ECO:0000256" key="3">
    <source>
        <dbReference type="ARBA" id="ARBA00022801"/>
    </source>
</evidence>
<evidence type="ECO:0000256" key="5">
    <source>
        <dbReference type="SAM" id="Phobius"/>
    </source>
</evidence>
<evidence type="ECO:0000256" key="4">
    <source>
        <dbReference type="SAM" id="MobiDB-lite"/>
    </source>
</evidence>
<keyword evidence="5" id="KW-1133">Transmembrane helix</keyword>
<feature type="region of interest" description="Disordered" evidence="4">
    <location>
        <begin position="501"/>
        <end position="551"/>
    </location>
</feature>
<dbReference type="SUPFAM" id="SSF50156">
    <property type="entry name" value="PDZ domain-like"/>
    <property type="match status" value="1"/>
</dbReference>
<dbReference type="PANTHER" id="PTHR43343">
    <property type="entry name" value="PEPTIDASE S12"/>
    <property type="match status" value="1"/>
</dbReference>
<dbReference type="GO" id="GO:0004252">
    <property type="term" value="F:serine-type endopeptidase activity"/>
    <property type="evidence" value="ECO:0007669"/>
    <property type="project" value="InterPro"/>
</dbReference>
<dbReference type="InterPro" id="IPR051201">
    <property type="entry name" value="Chloro_Bact_Ser_Proteases"/>
</dbReference>
<dbReference type="Gene3D" id="2.30.42.10">
    <property type="match status" value="1"/>
</dbReference>
<name>A0A852ZKX1_9ACTN</name>
<feature type="region of interest" description="Disordered" evidence="4">
    <location>
        <begin position="181"/>
        <end position="202"/>
    </location>
</feature>
<keyword evidence="8" id="KW-1185">Reference proteome</keyword>
<dbReference type="InterPro" id="IPR001478">
    <property type="entry name" value="PDZ"/>
</dbReference>
<comment type="similarity">
    <text evidence="1">Belongs to the peptidase S1C family.</text>
</comment>
<dbReference type="InterPro" id="IPR036034">
    <property type="entry name" value="PDZ_sf"/>
</dbReference>
<feature type="domain" description="PDZ" evidence="6">
    <location>
        <begin position="413"/>
        <end position="473"/>
    </location>
</feature>
<gene>
    <name evidence="7" type="ORF">F4554_002817</name>
</gene>
<dbReference type="GO" id="GO:0006508">
    <property type="term" value="P:proteolysis"/>
    <property type="evidence" value="ECO:0007669"/>
    <property type="project" value="UniProtKB-KW"/>
</dbReference>